<keyword evidence="7" id="KW-0325">Glycoprotein</keyword>
<feature type="chain" id="PRO_5003390149" evidence="10">
    <location>
        <begin position="24"/>
        <end position="423"/>
    </location>
</feature>
<evidence type="ECO:0000313" key="13">
    <source>
        <dbReference type="Proteomes" id="UP000000702"/>
    </source>
</evidence>
<dbReference type="InterPro" id="IPR025932">
    <property type="entry name" value="Trypano_VSG_B_N_dom"/>
</dbReference>
<dbReference type="GO" id="GO:0005886">
    <property type="term" value="C:plasma membrane"/>
    <property type="evidence" value="ECO:0007669"/>
    <property type="project" value="UniProtKB-SubCell"/>
</dbReference>
<evidence type="ECO:0000256" key="9">
    <source>
        <dbReference type="SAM" id="MobiDB-lite"/>
    </source>
</evidence>
<dbReference type="Pfam" id="PF13206">
    <property type="entry name" value="VSG_B"/>
    <property type="match status" value="1"/>
</dbReference>
<comment type="caution">
    <text evidence="12">The sequence shown here is derived from an EMBL/GenBank/DDBJ whole genome shotgun (WGS) entry which is preliminary data.</text>
</comment>
<feature type="region of interest" description="Disordered" evidence="9">
    <location>
        <begin position="279"/>
        <end position="298"/>
    </location>
</feature>
<evidence type="ECO:0000256" key="10">
    <source>
        <dbReference type="SAM" id="SignalP"/>
    </source>
</evidence>
<evidence type="ECO:0000256" key="1">
    <source>
        <dbReference type="ARBA" id="ARBA00002523"/>
    </source>
</evidence>
<keyword evidence="3" id="KW-1003">Cell membrane</keyword>
<evidence type="ECO:0000256" key="6">
    <source>
        <dbReference type="ARBA" id="ARBA00023136"/>
    </source>
</evidence>
<proteinExistence type="predicted"/>
<evidence type="ECO:0000256" key="8">
    <source>
        <dbReference type="ARBA" id="ARBA00023288"/>
    </source>
</evidence>
<evidence type="ECO:0000313" key="12">
    <source>
        <dbReference type="EMBL" id="CCD15004.1"/>
    </source>
</evidence>
<evidence type="ECO:0000256" key="4">
    <source>
        <dbReference type="ARBA" id="ARBA00022622"/>
    </source>
</evidence>
<gene>
    <name evidence="12" type="ORF">TCIL3000_0_55700</name>
</gene>
<evidence type="ECO:0000256" key="3">
    <source>
        <dbReference type="ARBA" id="ARBA00022475"/>
    </source>
</evidence>
<reference evidence="13" key="1">
    <citation type="submission" date="2011-07" db="EMBL/GenBank/DDBJ databases">
        <title>Divergent evolution of antigenic variation in African trypanosomes.</title>
        <authorList>
            <person name="Jackson A.P."/>
            <person name="Berry A."/>
            <person name="Allison H.C."/>
            <person name="Burton P."/>
            <person name="Anderson J."/>
            <person name="Aslett M."/>
            <person name="Brown R."/>
            <person name="Corton N."/>
            <person name="Harris D."/>
            <person name="Hauser H."/>
            <person name="Gamble J."/>
            <person name="Gilderthorp R."/>
            <person name="McQuillan J."/>
            <person name="Quail M.A."/>
            <person name="Sanders M."/>
            <person name="Van Tonder A."/>
            <person name="Ginger M.L."/>
            <person name="Donelson J.E."/>
            <person name="Field M.C."/>
            <person name="Barry J.D."/>
            <person name="Berriman M."/>
            <person name="Hertz-Fowler C."/>
        </authorList>
    </citation>
    <scope>NUCLEOTIDE SEQUENCE [LARGE SCALE GENOMIC DNA]</scope>
    <source>
        <strain evidence="13">IL3000</strain>
    </source>
</reference>
<feature type="compositionally biased region" description="Gly residues" evidence="9">
    <location>
        <begin position="286"/>
        <end position="297"/>
    </location>
</feature>
<comment type="subcellular location">
    <subcellularLocation>
        <location evidence="2">Cell membrane</location>
        <topology evidence="2">Lipid-anchor</topology>
        <topology evidence="2">GPI-anchor</topology>
    </subcellularLocation>
</comment>
<dbReference type="Proteomes" id="UP000000702">
    <property type="component" value="Unassembled WGS sequence"/>
</dbReference>
<sequence length="423" mass="46588">MACFPNLLLLCFVICSFVKDVVGQNNAQVQANDNAEQFALLCRIYNVAKNPPINHVDFQDPNKIMNEIDILNASFAEEKWMNETENVENSSVAQVKPTTTREAAVPQAMLSRITQKAHNILDEIRKNNVSEEIEKVKAELSHVIFGAGGAESDLCNGSLKDVTGRGAACGNSGLHAKGQSAGNNLVVDFFCLCAQRNDDGIHDACKVKVGSKSEKHSWGDKAPSGSSSMWASIKKECENLLHQHPKSAKEGHEVIDDFWNHLKSGGLYRWGNTRKVDGSERKPGMLGTGAGTEGSGGKDVVCDGRRGYTATRGSGTPPGGICVYYGQEPQWEENIEWLKKLKTAMNTVDVLNNKTATIKRDIEKLHMLLHRAEKVYESAKLITEIQQPVLPTNLQTTAKRLTAYSASRRHHPNTHFFSLFVLL</sequence>
<keyword evidence="4" id="KW-0336">GPI-anchor</keyword>
<evidence type="ECO:0000256" key="5">
    <source>
        <dbReference type="ARBA" id="ARBA00022729"/>
    </source>
</evidence>
<evidence type="ECO:0000259" key="11">
    <source>
        <dbReference type="Pfam" id="PF13206"/>
    </source>
</evidence>
<feature type="domain" description="Trypanosome variant surface glycoprotein B-type N-terminal" evidence="11">
    <location>
        <begin position="98"/>
        <end position="361"/>
    </location>
</feature>
<dbReference type="EMBL" id="CAEQ01001736">
    <property type="protein sequence ID" value="CCD15004.1"/>
    <property type="molecule type" value="Genomic_DNA"/>
</dbReference>
<keyword evidence="5 10" id="KW-0732">Signal</keyword>
<accession>F9WCL0</accession>
<protein>
    <submittedName>
        <fullName evidence="12">Variant surface glycoprotein</fullName>
    </submittedName>
</protein>
<dbReference type="AlphaFoldDB" id="F9WCL0"/>
<keyword evidence="6" id="KW-0472">Membrane</keyword>
<comment type="function">
    <text evidence="1">VSG forms a coat on the surface of the parasite. The trypanosome evades the immune response of the host by expressing a series of antigenically distinct VSGs from an estimated 1000 VSG genes.</text>
</comment>
<keyword evidence="13" id="KW-1185">Reference proteome</keyword>
<reference evidence="12 13" key="2">
    <citation type="journal article" date="2012" name="Proc. Natl. Acad. Sci. U.S.A.">
        <title>Antigenic diversity is generated by distinct evolutionary mechanisms in African trypanosome species.</title>
        <authorList>
            <person name="Jackson A.P."/>
            <person name="Berry A."/>
            <person name="Aslett M."/>
            <person name="Allison H.C."/>
            <person name="Burton P."/>
            <person name="Vavrova-Anderson J."/>
            <person name="Brown R."/>
            <person name="Browne H."/>
            <person name="Corton N."/>
            <person name="Hauser H."/>
            <person name="Gamble J."/>
            <person name="Gilderthorp R."/>
            <person name="Marcello L."/>
            <person name="McQuillan J."/>
            <person name="Otto T.D."/>
            <person name="Quail M.A."/>
            <person name="Sanders M.J."/>
            <person name="van Tonder A."/>
            <person name="Ginger M.L."/>
            <person name="Field M.C."/>
            <person name="Barry J.D."/>
            <person name="Hertz-Fowler C."/>
            <person name="Berriman M."/>
        </authorList>
    </citation>
    <scope>NUCLEOTIDE SEQUENCE [LARGE SCALE GENOMIC DNA]</scope>
    <source>
        <strain evidence="12 13">IL3000</strain>
    </source>
</reference>
<dbReference type="GO" id="GO:0098552">
    <property type="term" value="C:side of membrane"/>
    <property type="evidence" value="ECO:0007669"/>
    <property type="project" value="UniProtKB-KW"/>
</dbReference>
<feature type="signal peptide" evidence="10">
    <location>
        <begin position="1"/>
        <end position="23"/>
    </location>
</feature>
<name>F9WCL0_TRYCI</name>
<organism evidence="12 13">
    <name type="scientific">Trypanosoma congolense (strain IL3000)</name>
    <dbReference type="NCBI Taxonomy" id="1068625"/>
    <lineage>
        <taxon>Eukaryota</taxon>
        <taxon>Discoba</taxon>
        <taxon>Euglenozoa</taxon>
        <taxon>Kinetoplastea</taxon>
        <taxon>Metakinetoplastina</taxon>
        <taxon>Trypanosomatida</taxon>
        <taxon>Trypanosomatidae</taxon>
        <taxon>Trypanosoma</taxon>
        <taxon>Nannomonas</taxon>
    </lineage>
</organism>
<evidence type="ECO:0000256" key="7">
    <source>
        <dbReference type="ARBA" id="ARBA00023180"/>
    </source>
</evidence>
<dbReference type="VEuPathDB" id="TriTrypDB:TcIL3000_0_55700"/>
<keyword evidence="8" id="KW-0449">Lipoprotein</keyword>
<evidence type="ECO:0000256" key="2">
    <source>
        <dbReference type="ARBA" id="ARBA00004609"/>
    </source>
</evidence>